<feature type="region of interest" description="Disordered" evidence="1">
    <location>
        <begin position="54"/>
        <end position="76"/>
    </location>
</feature>
<dbReference type="Proteomes" id="UP000075881">
    <property type="component" value="Unassembled WGS sequence"/>
</dbReference>
<keyword evidence="3" id="KW-1185">Reference proteome</keyword>
<name>A0A182JWT0_9DIPT</name>
<sequence>MVSFHQVKTEEKASHVIIEADNEAVLKEIDSNRQSVDADLTKVKAKATRSFPSLESNFDESDQSDSTLTNVAEQSEAKPRSWLTYLTYLQICDTYFCIKSELPFSVWSINRGTDCDRSRVAAKPRKGIADEYFQRVASDFPRSGATVPTRASHK</sequence>
<organism evidence="2 3">
    <name type="scientific">Anopheles christyi</name>
    <dbReference type="NCBI Taxonomy" id="43041"/>
    <lineage>
        <taxon>Eukaryota</taxon>
        <taxon>Metazoa</taxon>
        <taxon>Ecdysozoa</taxon>
        <taxon>Arthropoda</taxon>
        <taxon>Hexapoda</taxon>
        <taxon>Insecta</taxon>
        <taxon>Pterygota</taxon>
        <taxon>Neoptera</taxon>
        <taxon>Endopterygota</taxon>
        <taxon>Diptera</taxon>
        <taxon>Nematocera</taxon>
        <taxon>Culicoidea</taxon>
        <taxon>Culicidae</taxon>
        <taxon>Anophelinae</taxon>
        <taxon>Anopheles</taxon>
    </lineage>
</organism>
<evidence type="ECO:0000313" key="3">
    <source>
        <dbReference type="Proteomes" id="UP000075881"/>
    </source>
</evidence>
<dbReference type="STRING" id="43041.A0A182JWT0"/>
<dbReference type="AlphaFoldDB" id="A0A182JWT0"/>
<feature type="compositionally biased region" description="Polar residues" evidence="1">
    <location>
        <begin position="64"/>
        <end position="73"/>
    </location>
</feature>
<reference evidence="2" key="2">
    <citation type="submission" date="2020-05" db="UniProtKB">
        <authorList>
            <consortium name="EnsemblMetazoa"/>
        </authorList>
    </citation>
    <scope>IDENTIFICATION</scope>
    <source>
        <strain evidence="2">ACHKN1017</strain>
    </source>
</reference>
<protein>
    <submittedName>
        <fullName evidence="2">Uncharacterized protein</fullName>
    </submittedName>
</protein>
<accession>A0A182JWT0</accession>
<dbReference type="VEuPathDB" id="VectorBase:ACHR002962"/>
<reference evidence="3" key="1">
    <citation type="submission" date="2013-03" db="EMBL/GenBank/DDBJ databases">
        <title>The Genome Sequence of Anopheles christyi ACHKN1017.</title>
        <authorList>
            <consortium name="The Broad Institute Genomics Platform"/>
            <person name="Neafsey D.E."/>
            <person name="Besansky N."/>
            <person name="Walker B."/>
            <person name="Young S.K."/>
            <person name="Zeng Q."/>
            <person name="Gargeya S."/>
            <person name="Fitzgerald M."/>
            <person name="Haas B."/>
            <person name="Abouelleil A."/>
            <person name="Allen A.W."/>
            <person name="Alvarado L."/>
            <person name="Arachchi H.M."/>
            <person name="Berlin A.M."/>
            <person name="Chapman S.B."/>
            <person name="Gainer-Dewar J."/>
            <person name="Goldberg J."/>
            <person name="Griggs A."/>
            <person name="Gujja S."/>
            <person name="Hansen M."/>
            <person name="Howarth C."/>
            <person name="Imamovic A."/>
            <person name="Ireland A."/>
            <person name="Larimer J."/>
            <person name="McCowan C."/>
            <person name="Murphy C."/>
            <person name="Pearson M."/>
            <person name="Poon T.W."/>
            <person name="Priest M."/>
            <person name="Roberts A."/>
            <person name="Saif S."/>
            <person name="Shea T."/>
            <person name="Sisk P."/>
            <person name="Sykes S."/>
            <person name="Wortman J."/>
            <person name="Nusbaum C."/>
            <person name="Birren B."/>
        </authorList>
    </citation>
    <scope>NUCLEOTIDE SEQUENCE [LARGE SCALE GENOMIC DNA]</scope>
    <source>
        <strain evidence="3">ACHKN1017</strain>
    </source>
</reference>
<proteinExistence type="predicted"/>
<dbReference type="EnsemblMetazoa" id="ACHR002962-RA">
    <property type="protein sequence ID" value="ACHR002962-PA"/>
    <property type="gene ID" value="ACHR002962"/>
</dbReference>
<evidence type="ECO:0000313" key="2">
    <source>
        <dbReference type="EnsemblMetazoa" id="ACHR002962-PA"/>
    </source>
</evidence>
<evidence type="ECO:0000256" key="1">
    <source>
        <dbReference type="SAM" id="MobiDB-lite"/>
    </source>
</evidence>